<dbReference type="Proteomes" id="UP000663846">
    <property type="component" value="Unassembled WGS sequence"/>
</dbReference>
<protein>
    <submittedName>
        <fullName evidence="2">Uncharacterized protein</fullName>
    </submittedName>
</protein>
<accession>A0A8H3AVT6</accession>
<proteinExistence type="predicted"/>
<dbReference type="AlphaFoldDB" id="A0A8H3AVT6"/>
<evidence type="ECO:0000313" key="3">
    <source>
        <dbReference type="Proteomes" id="UP000663846"/>
    </source>
</evidence>
<comment type="caution">
    <text evidence="2">The sequence shown here is derived from an EMBL/GenBank/DDBJ whole genome shotgun (WGS) entry which is preliminary data.</text>
</comment>
<dbReference type="EMBL" id="CAJMWS010000402">
    <property type="protein sequence ID" value="CAE6441699.1"/>
    <property type="molecule type" value="Genomic_DNA"/>
</dbReference>
<reference evidence="2" key="1">
    <citation type="submission" date="2021-01" db="EMBL/GenBank/DDBJ databases">
        <authorList>
            <person name="Kaushik A."/>
        </authorList>
    </citation>
    <scope>NUCLEOTIDE SEQUENCE</scope>
    <source>
        <strain evidence="2">AG1-1C</strain>
    </source>
</reference>
<gene>
    <name evidence="2" type="ORF">RDB_LOCUS130888</name>
</gene>
<feature type="region of interest" description="Disordered" evidence="1">
    <location>
        <begin position="570"/>
        <end position="615"/>
    </location>
</feature>
<evidence type="ECO:0000256" key="1">
    <source>
        <dbReference type="SAM" id="MobiDB-lite"/>
    </source>
</evidence>
<sequence length="615" mass="70740">MSFGSFTSFRSVGNSSLAWSMGSGGKGRLILEFPFPLDKGWYQEQPCKEFRTFEHRKERKGFQHEFIVLRLKDGSVCRVERMGDPAARFDALSQQGSAAYDMIQTFRPEEMDQACLSTSDVVVQVTLPCIFDLLDVLKICRAIHEGAKTRNYTLRLYNCYFFSLAVQACLTRLVAHWESSLQGASLRLWLEQIRDRIKTIADANPSPVPVLEQVYSILISPEDRLRCKKLFASKLELEFRSQTVHIYQQDIIRKELESRINDLLWYSCVDLDLDQFIEEMIRVAYANVIRSCTGESRFGWGQAFITKRLKLQLLGPLIEWLTQEKLTTVTRAPRIPDPVLHKQKVIKQKPVSRRLIPVVPPATRISELSYICPQEQVISIALVDWYRWVAKLAPYSFMWLLHLILSIWGITLFTLGTDAIPCISVEEKLDTVLAQLENWELITSSDQEICMDEMHALTRSKYAIWTDNPWTSEQPLLQTINVSEFQLHLLSRIRAYTNDVERAWMGSAHLMKIELENTLSQVWKLIREDHGMVEKTKQSLVDSGLTKNTQEMGLNMTRVRRDVETIQPKLAPATASGRQWRLEDGPPAPHPTDGYNFDSWLASRNPSSAGYARRN</sequence>
<organism evidence="2 3">
    <name type="scientific">Rhizoctonia solani</name>
    <dbReference type="NCBI Taxonomy" id="456999"/>
    <lineage>
        <taxon>Eukaryota</taxon>
        <taxon>Fungi</taxon>
        <taxon>Dikarya</taxon>
        <taxon>Basidiomycota</taxon>
        <taxon>Agaricomycotina</taxon>
        <taxon>Agaricomycetes</taxon>
        <taxon>Cantharellales</taxon>
        <taxon>Ceratobasidiaceae</taxon>
        <taxon>Rhizoctonia</taxon>
    </lineage>
</organism>
<name>A0A8H3AVT6_9AGAM</name>
<evidence type="ECO:0000313" key="2">
    <source>
        <dbReference type="EMBL" id="CAE6441699.1"/>
    </source>
</evidence>